<reference evidence="1 2" key="1">
    <citation type="journal article" date="2019" name="Nat. Ecol. Evol.">
        <title>Megaphylogeny resolves global patterns of mushroom evolution.</title>
        <authorList>
            <person name="Varga T."/>
            <person name="Krizsan K."/>
            <person name="Foldi C."/>
            <person name="Dima B."/>
            <person name="Sanchez-Garcia M."/>
            <person name="Sanchez-Ramirez S."/>
            <person name="Szollosi G.J."/>
            <person name="Szarkandi J.G."/>
            <person name="Papp V."/>
            <person name="Albert L."/>
            <person name="Andreopoulos W."/>
            <person name="Angelini C."/>
            <person name="Antonin V."/>
            <person name="Barry K.W."/>
            <person name="Bougher N.L."/>
            <person name="Buchanan P."/>
            <person name="Buyck B."/>
            <person name="Bense V."/>
            <person name="Catcheside P."/>
            <person name="Chovatia M."/>
            <person name="Cooper J."/>
            <person name="Damon W."/>
            <person name="Desjardin D."/>
            <person name="Finy P."/>
            <person name="Geml J."/>
            <person name="Haridas S."/>
            <person name="Hughes K."/>
            <person name="Justo A."/>
            <person name="Karasinski D."/>
            <person name="Kautmanova I."/>
            <person name="Kiss B."/>
            <person name="Kocsube S."/>
            <person name="Kotiranta H."/>
            <person name="LaButti K.M."/>
            <person name="Lechner B.E."/>
            <person name="Liimatainen K."/>
            <person name="Lipzen A."/>
            <person name="Lukacs Z."/>
            <person name="Mihaltcheva S."/>
            <person name="Morgado L.N."/>
            <person name="Niskanen T."/>
            <person name="Noordeloos M.E."/>
            <person name="Ohm R.A."/>
            <person name="Ortiz-Santana B."/>
            <person name="Ovrebo C."/>
            <person name="Racz N."/>
            <person name="Riley R."/>
            <person name="Savchenko A."/>
            <person name="Shiryaev A."/>
            <person name="Soop K."/>
            <person name="Spirin V."/>
            <person name="Szebenyi C."/>
            <person name="Tomsovsky M."/>
            <person name="Tulloss R.E."/>
            <person name="Uehling J."/>
            <person name="Grigoriev I.V."/>
            <person name="Vagvolgyi C."/>
            <person name="Papp T."/>
            <person name="Martin F.M."/>
            <person name="Miettinen O."/>
            <person name="Hibbett D.S."/>
            <person name="Nagy L.G."/>
        </authorList>
    </citation>
    <scope>NUCLEOTIDE SEQUENCE [LARGE SCALE GENOMIC DNA]</scope>
    <source>
        <strain evidence="1 2">OMC1185</strain>
    </source>
</reference>
<dbReference type="Gene3D" id="3.90.640.10">
    <property type="entry name" value="Actin, Chain A, domain 4"/>
    <property type="match status" value="1"/>
</dbReference>
<dbReference type="PANTHER" id="PTHR14187">
    <property type="entry name" value="ALPHA KINASE/ELONGATION FACTOR 2 KINASE"/>
    <property type="match status" value="1"/>
</dbReference>
<evidence type="ECO:0008006" key="3">
    <source>
        <dbReference type="Google" id="ProtNLM"/>
    </source>
</evidence>
<accession>A0A5C3N397</accession>
<dbReference type="InterPro" id="IPR043129">
    <property type="entry name" value="ATPase_NBD"/>
</dbReference>
<name>A0A5C3N397_9AGAM</name>
<dbReference type="Proteomes" id="UP000305948">
    <property type="component" value="Unassembled WGS sequence"/>
</dbReference>
<dbReference type="OrthoDB" id="2963168at2759"/>
<keyword evidence="2" id="KW-1185">Reference proteome</keyword>
<gene>
    <name evidence="1" type="ORF">OE88DRAFT_1630799</name>
</gene>
<dbReference type="EMBL" id="ML213512">
    <property type="protein sequence ID" value="TFK50906.1"/>
    <property type="molecule type" value="Genomic_DNA"/>
</dbReference>
<dbReference type="PANTHER" id="PTHR14187:SF5">
    <property type="entry name" value="HEAT SHOCK 70 KDA PROTEIN 12A"/>
    <property type="match status" value="1"/>
</dbReference>
<dbReference type="AlphaFoldDB" id="A0A5C3N397"/>
<dbReference type="STRING" id="5364.A0A5C3N397"/>
<organism evidence="1 2">
    <name type="scientific">Heliocybe sulcata</name>
    <dbReference type="NCBI Taxonomy" id="5364"/>
    <lineage>
        <taxon>Eukaryota</taxon>
        <taxon>Fungi</taxon>
        <taxon>Dikarya</taxon>
        <taxon>Basidiomycota</taxon>
        <taxon>Agaricomycotina</taxon>
        <taxon>Agaricomycetes</taxon>
        <taxon>Gloeophyllales</taxon>
        <taxon>Gloeophyllaceae</taxon>
        <taxon>Heliocybe</taxon>
    </lineage>
</organism>
<dbReference type="Gene3D" id="3.30.420.40">
    <property type="match status" value="2"/>
</dbReference>
<dbReference type="SUPFAM" id="SSF53067">
    <property type="entry name" value="Actin-like ATPase domain"/>
    <property type="match status" value="2"/>
</dbReference>
<proteinExistence type="predicted"/>
<protein>
    <recommendedName>
        <fullName evidence="3">Actin-like ATPase domain-containing protein</fullName>
    </recommendedName>
</protein>
<evidence type="ECO:0000313" key="1">
    <source>
        <dbReference type="EMBL" id="TFK50906.1"/>
    </source>
</evidence>
<sequence length="593" mass="66228">MPPSQSREPYDGSSRKLVLALDVGTTFSGISYAILDPGEVPKILTVTSYPGQTSTGGDSKIPSVMYYDDEGVVQAVGQEAENLAESGEAEEMEWIRVQWRLCLRPKMLNAPRIADDLLSRLPVFKTIIDVFADFLSYLFTCAKDYIRTAHAAGDALLRSLEGNIDFVMGHPNGWGGLQQQRMRKAAVEAGLVPDMKAAEDRIQFVTEGEASLYYCLENGLSSDAIKPDNKIMIVDAGGGTIDLSSYRITKAKPIKVEEVAIPGCRVHGSVFVNERATAFLFEKLKGSIYDDPQDIDNIVRSFEKTVKRRFKASNETVHIRFGSRNDNDPEYGISKGIMKLTGNEVSQFFNPSVDAIVDAVQEQRRQEGDIKLQTIFFVGGFAANDYLFSKLRGELAGTGIEISRPNGYTNKAVADGALVFYMDHVVCTRVARTMYGTKTSVAYDPNQWEHKMRSHSIFSWPSGRKALPHAYTLMVIKGSKINTEEEYVSDLFREAIDPDTIIYGLESEAVVAYSGASTYPQWTDVEPESYHTLCTIRADVSQAVQCLKPMLGPRRQIYYRFDFKIVLKFGLTELKAYTAWTENVSSRLVYRPR</sequence>
<evidence type="ECO:0000313" key="2">
    <source>
        <dbReference type="Proteomes" id="UP000305948"/>
    </source>
</evidence>
<dbReference type="CDD" id="cd10170">
    <property type="entry name" value="ASKHA_NBD_HSP70"/>
    <property type="match status" value="1"/>
</dbReference>